<dbReference type="GO" id="GO:0006354">
    <property type="term" value="P:DNA-templated transcription elongation"/>
    <property type="evidence" value="ECO:0007669"/>
    <property type="project" value="InterPro"/>
</dbReference>
<evidence type="ECO:0000256" key="1">
    <source>
        <dbReference type="ARBA" id="ARBA00022814"/>
    </source>
</evidence>
<dbReference type="Proteomes" id="UP000078459">
    <property type="component" value="Unassembled WGS sequence"/>
</dbReference>
<dbReference type="SUPFAM" id="SSF82679">
    <property type="entry name" value="N-utilization substance G protein NusG, N-terminal domain"/>
    <property type="match status" value="1"/>
</dbReference>
<evidence type="ECO:0000256" key="3">
    <source>
        <dbReference type="ARBA" id="ARBA00023163"/>
    </source>
</evidence>
<dbReference type="OrthoDB" id="9796143at2"/>
<keyword evidence="6" id="KW-1185">Reference proteome</keyword>
<comment type="caution">
    <text evidence="5">The sequence shown here is derived from an EMBL/GenBank/DDBJ whole genome shotgun (WGS) entry which is preliminary data.</text>
</comment>
<gene>
    <name evidence="5" type="ORF">A5893_14485</name>
</gene>
<organism evidence="5 6">
    <name type="scientific">Pedobacter psychrophilus</name>
    <dbReference type="NCBI Taxonomy" id="1826909"/>
    <lineage>
        <taxon>Bacteria</taxon>
        <taxon>Pseudomonadati</taxon>
        <taxon>Bacteroidota</taxon>
        <taxon>Sphingobacteriia</taxon>
        <taxon>Sphingobacteriales</taxon>
        <taxon>Sphingobacteriaceae</taxon>
        <taxon>Pedobacter</taxon>
    </lineage>
</organism>
<accession>A0A179DC42</accession>
<evidence type="ECO:0000313" key="6">
    <source>
        <dbReference type="Proteomes" id="UP000078459"/>
    </source>
</evidence>
<dbReference type="RefSeq" id="WP_068823388.1">
    <property type="nucleotide sequence ID" value="NZ_LWHJ01000030.1"/>
</dbReference>
<dbReference type="Pfam" id="PF02357">
    <property type="entry name" value="NusG"/>
    <property type="match status" value="1"/>
</dbReference>
<dbReference type="STRING" id="1826909.A5893_14485"/>
<reference evidence="5 6" key="1">
    <citation type="submission" date="2016-04" db="EMBL/GenBank/DDBJ databases">
        <authorList>
            <person name="Evans L.H."/>
            <person name="Alamgir A."/>
            <person name="Owens N."/>
            <person name="Weber N.D."/>
            <person name="Virtaneva K."/>
            <person name="Barbian K."/>
            <person name="Babar A."/>
            <person name="Rosenke K."/>
        </authorList>
    </citation>
    <scope>NUCLEOTIDE SEQUENCE [LARGE SCALE GENOMIC DNA]</scope>
    <source>
        <strain evidence="5 6">CCM 8644</strain>
    </source>
</reference>
<dbReference type="InterPro" id="IPR043425">
    <property type="entry name" value="NusG-like"/>
</dbReference>
<dbReference type="AlphaFoldDB" id="A0A179DC42"/>
<dbReference type="EMBL" id="LWHJ01000030">
    <property type="protein sequence ID" value="OAQ38616.1"/>
    <property type="molecule type" value="Genomic_DNA"/>
</dbReference>
<reference evidence="5 6" key="2">
    <citation type="submission" date="2016-06" db="EMBL/GenBank/DDBJ databases">
        <title>Pedobacter psychrophilus sp. nov., isolated from Antarctic fragmentary rock.</title>
        <authorList>
            <person name="Svec P."/>
        </authorList>
    </citation>
    <scope>NUCLEOTIDE SEQUENCE [LARGE SCALE GENOMIC DNA]</scope>
    <source>
        <strain evidence="5 6">CCM 8644</strain>
    </source>
</reference>
<keyword evidence="2" id="KW-0805">Transcription regulation</keyword>
<evidence type="ECO:0000313" key="5">
    <source>
        <dbReference type="EMBL" id="OAQ38616.1"/>
    </source>
</evidence>
<proteinExistence type="predicted"/>
<dbReference type="GO" id="GO:0031564">
    <property type="term" value="P:transcription antitermination"/>
    <property type="evidence" value="ECO:0007669"/>
    <property type="project" value="UniProtKB-KW"/>
</dbReference>
<evidence type="ECO:0000256" key="2">
    <source>
        <dbReference type="ARBA" id="ARBA00023015"/>
    </source>
</evidence>
<dbReference type="NCBIfam" id="NF033644">
    <property type="entry name" value="antiterm_UpxY"/>
    <property type="match status" value="1"/>
</dbReference>
<dbReference type="InterPro" id="IPR006645">
    <property type="entry name" value="NGN-like_dom"/>
</dbReference>
<sequence>MNKIDETYRWYPIYTLPRAEKKTHNLLEKKGINTYLPLYKTLKQWSDRRKWVEEVLFKSYLFVYISHKEYDLVIQSYGVVRFIHFSGKAAFIPDKQIEILKNYLSGEQIPELTFEDLAAGQKVKIISGKLKGYDAELVSWQQQQRLVLRIDALGQSLLLRISAADVEVVY</sequence>
<dbReference type="PANTHER" id="PTHR30265">
    <property type="entry name" value="RHO-INTERACTING TRANSCRIPTION TERMINATION FACTOR NUSG"/>
    <property type="match status" value="1"/>
</dbReference>
<keyword evidence="1" id="KW-0889">Transcription antitermination</keyword>
<keyword evidence="3" id="KW-0804">Transcription</keyword>
<dbReference type="Gene3D" id="3.30.70.940">
    <property type="entry name" value="NusG, N-terminal domain"/>
    <property type="match status" value="1"/>
</dbReference>
<evidence type="ECO:0000259" key="4">
    <source>
        <dbReference type="Pfam" id="PF02357"/>
    </source>
</evidence>
<protein>
    <submittedName>
        <fullName evidence="5">Antitermination protein NusG</fullName>
    </submittedName>
</protein>
<feature type="domain" description="NusG-like N-terminal" evidence="4">
    <location>
        <begin position="9"/>
        <end position="100"/>
    </location>
</feature>
<dbReference type="InterPro" id="IPR036735">
    <property type="entry name" value="NGN_dom_sf"/>
</dbReference>
<dbReference type="CDD" id="cd09895">
    <property type="entry name" value="NGN_SP_UpxY"/>
    <property type="match status" value="1"/>
</dbReference>
<name>A0A179DC42_9SPHI</name>
<dbReference type="PANTHER" id="PTHR30265:SF4">
    <property type="entry name" value="KOW MOTIF FAMILY PROTEIN, EXPRESSED"/>
    <property type="match status" value="1"/>
</dbReference>